<gene>
    <name evidence="1" type="ORF">S01H4_30172</name>
</gene>
<comment type="caution">
    <text evidence="1">The sequence shown here is derived from an EMBL/GenBank/DDBJ whole genome shotgun (WGS) entry which is preliminary data.</text>
</comment>
<evidence type="ECO:0008006" key="2">
    <source>
        <dbReference type="Google" id="ProtNLM"/>
    </source>
</evidence>
<dbReference type="PANTHER" id="PTHR37954:SF3">
    <property type="entry name" value="DUF169 DOMAIN-CONTAINING PROTEIN"/>
    <property type="match status" value="1"/>
</dbReference>
<name>X1BXV5_9ZZZZ</name>
<dbReference type="PANTHER" id="PTHR37954">
    <property type="entry name" value="BLL4979 PROTEIN"/>
    <property type="match status" value="1"/>
</dbReference>
<dbReference type="InterPro" id="IPR003748">
    <property type="entry name" value="DUF169"/>
</dbReference>
<proteinExistence type="predicted"/>
<dbReference type="Pfam" id="PF02596">
    <property type="entry name" value="DUF169"/>
    <property type="match status" value="1"/>
</dbReference>
<dbReference type="EMBL" id="BART01015549">
    <property type="protein sequence ID" value="GAG85947.1"/>
    <property type="molecule type" value="Genomic_DNA"/>
</dbReference>
<protein>
    <recommendedName>
        <fullName evidence="2">DUF169 domain-containing protein</fullName>
    </recommendedName>
</protein>
<evidence type="ECO:0000313" key="1">
    <source>
        <dbReference type="EMBL" id="GAG85947.1"/>
    </source>
</evidence>
<feature type="non-terminal residue" evidence="1">
    <location>
        <position position="197"/>
    </location>
</feature>
<dbReference type="AlphaFoldDB" id="X1BXV5"/>
<reference evidence="1" key="1">
    <citation type="journal article" date="2014" name="Front. Microbiol.">
        <title>High frequency of phylogenetically diverse reductive dehalogenase-homologous genes in deep subseafloor sedimentary metagenomes.</title>
        <authorList>
            <person name="Kawai M."/>
            <person name="Futagami T."/>
            <person name="Toyoda A."/>
            <person name="Takaki Y."/>
            <person name="Nishi S."/>
            <person name="Hori S."/>
            <person name="Arai W."/>
            <person name="Tsubouchi T."/>
            <person name="Morono Y."/>
            <person name="Uchiyama I."/>
            <person name="Ito T."/>
            <person name="Fujiyama A."/>
            <person name="Inagaki F."/>
            <person name="Takami H."/>
        </authorList>
    </citation>
    <scope>NUCLEOTIDE SEQUENCE</scope>
    <source>
        <strain evidence="1">Expedition CK06-06</strain>
    </source>
</reference>
<accession>X1BXV5</accession>
<sequence>MVAMLKEDNVCFEPVVGYGIAAPPQYFLDGYNRFPEDVETLEAGRNYASDFPRLEVGKYIGVVSVPLARANFEPDLVMIYCDTAQLSLLLLGREYKHGHDLSCHLSSHAACVYSVVPVMQTGECRVAIPCRGDHYAAIAGDDELVFTVPTAKLEDLMLGLRYLETTGSRLPHNYQMTHTEDMRESYLKIAKMIGMST</sequence>
<organism evidence="1">
    <name type="scientific">marine sediment metagenome</name>
    <dbReference type="NCBI Taxonomy" id="412755"/>
    <lineage>
        <taxon>unclassified sequences</taxon>
        <taxon>metagenomes</taxon>
        <taxon>ecological metagenomes</taxon>
    </lineage>
</organism>